<reference evidence="1 3" key="4">
    <citation type="journal article" date="2002" name="Genome Biol.">
        <title>The transposable elements of the Drosophila melanogaster euchromatin: a genomics perspective.</title>
        <authorList>
            <person name="Kaminker J.S."/>
            <person name="Bergman C.M."/>
            <person name="Kronmiller B."/>
            <person name="Carlson J."/>
            <person name="Svirskas R."/>
            <person name="Patel S."/>
            <person name="Frise E."/>
            <person name="Wheeler D.A."/>
            <person name="Lewis S.E."/>
            <person name="Rubin G.M."/>
            <person name="Ashburner M."/>
            <person name="Celniker S.E."/>
        </authorList>
    </citation>
    <scope>NUCLEOTIDE SEQUENCE [LARGE SCALE GENOMIC DNA]</scope>
    <source>
        <strain evidence="3">Berkeley</strain>
    </source>
</reference>
<reference evidence="1 3" key="8">
    <citation type="journal article" date="2007" name="Science">
        <title>Sequence finishing and mapping of Drosophila melanogaster heterochromatin.</title>
        <authorList>
            <person name="Hoskins R.A."/>
            <person name="Carlson J.W."/>
            <person name="Kennedy C."/>
            <person name="Acevedo D."/>
            <person name="Evans-Holm M."/>
            <person name="Frise E."/>
            <person name="Wan K.H."/>
            <person name="Park S."/>
            <person name="Mendez-Lago M."/>
            <person name="Rossi F."/>
            <person name="Villasante A."/>
            <person name="Dimitri P."/>
            <person name="Karpen G.H."/>
            <person name="Celniker S.E."/>
        </authorList>
    </citation>
    <scope>NUCLEOTIDE SEQUENCE [LARGE SCALE GENOMIC DNA]</scope>
    <source>
        <strain evidence="3">Berkeley</strain>
    </source>
</reference>
<evidence type="ECO:0000313" key="3">
    <source>
        <dbReference type="Proteomes" id="UP000000803"/>
    </source>
</evidence>
<dbReference type="Pfam" id="PF06477">
    <property type="entry name" value="DUF1091"/>
    <property type="match status" value="1"/>
</dbReference>
<dbReference type="InterPro" id="IPR010512">
    <property type="entry name" value="DUF1091"/>
</dbReference>
<dbReference type="SMART" id="SM00697">
    <property type="entry name" value="DM8"/>
    <property type="match status" value="1"/>
</dbReference>
<gene>
    <name evidence="1" type="primary">Dmel\CG33483</name>
    <name evidence="1 2" type="ORF">CG33483</name>
    <name evidence="1" type="ORF">Dmel_CG33483</name>
</gene>
<reference evidence="1 3" key="7">
    <citation type="journal article" date="2007" name="Science">
        <title>The Release 5.1 annotation of Drosophila melanogaster heterochromatin.</title>
        <authorList>
            <person name="Smith C.D."/>
            <person name="Shu S."/>
            <person name="Mungall C.J."/>
            <person name="Karpen G.H."/>
        </authorList>
    </citation>
    <scope>NUCLEOTIDE SEQUENCE [LARGE SCALE GENOMIC DNA]</scope>
    <source>
        <strain evidence="3">Berkeley</strain>
    </source>
</reference>
<dbReference type="PANTHER" id="PTHR20898:SF0">
    <property type="entry name" value="DAEDALUS ON 3-RELATED"/>
    <property type="match status" value="1"/>
</dbReference>
<reference evidence="1 3" key="11">
    <citation type="journal article" date="2015" name="Genome Res.">
        <title>The Release 6 reference sequence of the Drosophila melanogaster genome.</title>
        <authorList>
            <person name="Hoskins R.A."/>
            <person name="Carlson J.W."/>
            <person name="Wan K.H."/>
            <person name="Park S."/>
            <person name="Mendez I."/>
            <person name="Galle S.E."/>
            <person name="Booth B.W."/>
            <person name="Pfeiffer B.D."/>
            <person name="George R.A."/>
            <person name="Svirskas R."/>
            <person name="Krzywinski M."/>
            <person name="Schein J."/>
            <person name="Accardo M.C."/>
            <person name="Damia E."/>
            <person name="Messina G."/>
            <person name="Mendez-Lago M."/>
            <person name="de Pablos B."/>
            <person name="Demakova O.V."/>
            <person name="Andreyeva E.N."/>
            <person name="Boldyreva L.V."/>
            <person name="Marra M."/>
            <person name="Carvalho A.B."/>
            <person name="Dimitri P."/>
            <person name="Villasante A."/>
            <person name="Zhimulev I.F."/>
            <person name="Rubin G.M."/>
            <person name="Karpen G.H."/>
            <person name="Celniker S.E."/>
        </authorList>
    </citation>
    <scope>NUCLEOTIDE SEQUENCE [LARGE SCALE GENOMIC DNA]</scope>
    <source>
        <strain evidence="3">Berkeley</strain>
    </source>
</reference>
<protein>
    <submittedName>
        <fullName evidence="1">Uncharacterized protein, isoform B</fullName>
    </submittedName>
</protein>
<dbReference type="RefSeq" id="NP_001189327.1">
    <property type="nucleotide sequence ID" value="NM_001202398.1"/>
</dbReference>
<keyword evidence="3" id="KW-1185">Reference proteome</keyword>
<dbReference type="VEuPathDB" id="VectorBase:FBgn0053483"/>
<dbReference type="InParanoid" id="A0A0B4JDE6"/>
<dbReference type="PANTHER" id="PTHR20898">
    <property type="entry name" value="DAEDALUS ON 3-RELATED-RELATED"/>
    <property type="match status" value="1"/>
</dbReference>
<reference evidence="1 3" key="6">
    <citation type="journal article" date="2005" name="PLoS Comput. Biol.">
        <title>Combined evidence annotation of transposable elements in genome sequences.</title>
        <authorList>
            <person name="Quesneville H."/>
            <person name="Bergman C.M."/>
            <person name="Andrieu O."/>
            <person name="Autard D."/>
            <person name="Nouaud D."/>
            <person name="Ashburner M."/>
            <person name="Anxolabehere D."/>
        </authorList>
    </citation>
    <scope>NUCLEOTIDE SEQUENCE [LARGE SCALE GENOMIC DNA]</scope>
    <source>
        <strain evidence="3">Berkeley</strain>
    </source>
</reference>
<name>A0A0B4JDE6_DROME</name>
<dbReference type="ExpressionAtlas" id="A0A0B4JDE6">
    <property type="expression patterns" value="baseline and differential"/>
</dbReference>
<dbReference type="AlphaFoldDB" id="A0A0B4JDE6"/>
<proteinExistence type="predicted"/>
<dbReference type="eggNOG" id="ENOG502TKXH">
    <property type="taxonomic scope" value="Eukaryota"/>
</dbReference>
<dbReference type="EMBL" id="AE014297">
    <property type="protein sequence ID" value="ADV37417.1"/>
    <property type="molecule type" value="Genomic_DNA"/>
</dbReference>
<dbReference type="KEGG" id="dme:Dmel_CG33483"/>
<evidence type="ECO:0000313" key="2">
    <source>
        <dbReference type="FlyBase" id="FBgn0053483"/>
    </source>
</evidence>
<dbReference type="PhylomeDB" id="A0A0B4JDE6"/>
<dbReference type="AGR" id="FB:FBgn0053483"/>
<dbReference type="BioGRID-ORCS" id="2768693">
    <property type="hits" value="0 hits in 1 CRISPR screen"/>
</dbReference>
<accession>A0A0B4JDE6</accession>
<reference evidence="1 3" key="3">
    <citation type="journal article" date="2002" name="Genome Biol.">
        <title>Annotation of the Drosophila melanogaster euchromatic genome: a systematic review.</title>
        <authorList>
            <person name="Misra S."/>
            <person name="Crosby M.A."/>
            <person name="Mungall C.J."/>
            <person name="Matthews B.B."/>
            <person name="Campbell K.S."/>
            <person name="Hradecky P."/>
            <person name="Huang Y."/>
            <person name="Kaminker J.S."/>
            <person name="Millburn G.H."/>
            <person name="Prochnik S.E."/>
            <person name="Smith C.D."/>
            <person name="Tupy J.L."/>
            <person name="Whitfied E.J."/>
            <person name="Bayraktaroglu L."/>
            <person name="Berman B.P."/>
            <person name="Bettencourt B.R."/>
            <person name="Celniker S.E."/>
            <person name="de Grey A.D."/>
            <person name="Drysdale R.A."/>
            <person name="Harris N.L."/>
            <person name="Richter J."/>
            <person name="Russo S."/>
            <person name="Schroeder A.J."/>
            <person name="Shu S.Q."/>
            <person name="Stapleton M."/>
            <person name="Yamada C."/>
            <person name="Ashburner M."/>
            <person name="Gelbart W.M."/>
            <person name="Rubin G.M."/>
            <person name="Lewis S.E."/>
        </authorList>
    </citation>
    <scope>GENOME REANNOTATION</scope>
    <source>
        <strain evidence="3">Berkeley</strain>
    </source>
</reference>
<dbReference type="FlyBase" id="FBgn0053483">
    <property type="gene designation" value="CG33483"/>
</dbReference>
<dbReference type="OrthoDB" id="7834078at2759"/>
<reference evidence="1 3" key="2">
    <citation type="journal article" date="2002" name="Genome Biol.">
        <title>Finishing a whole-genome shotgun: release 3 of the Drosophila melanogaster euchromatic genome sequence.</title>
        <authorList>
            <person name="Celniker S.E."/>
            <person name="Wheeler D.A."/>
            <person name="Kronmiller B."/>
            <person name="Carlson J.W."/>
            <person name="Halpern A."/>
            <person name="Patel S."/>
            <person name="Adams M."/>
            <person name="Champe M."/>
            <person name="Dugan S.P."/>
            <person name="Frise E."/>
            <person name="Hodgson A."/>
            <person name="George R.A."/>
            <person name="Hoskins R.A."/>
            <person name="Laverty T."/>
            <person name="Muzny D.M."/>
            <person name="Nelson C.R."/>
            <person name="Pacleb J.M."/>
            <person name="Park S."/>
            <person name="Pfeiffer B.D."/>
            <person name="Richards S."/>
            <person name="Sodergren E.J."/>
            <person name="Svirskas R."/>
            <person name="Tabor P.E."/>
            <person name="Wan K."/>
            <person name="Stapleton M."/>
            <person name="Sutton G.G."/>
            <person name="Venter C."/>
            <person name="Weinstock G."/>
            <person name="Scherer S.E."/>
            <person name="Myers E.W."/>
            <person name="Gibbs R.A."/>
            <person name="Rubin G.M."/>
        </authorList>
    </citation>
    <scope>NUCLEOTIDE SEQUENCE [LARGE SCALE GENOMIC DNA]</scope>
    <source>
        <strain evidence="3">Berkeley</strain>
    </source>
</reference>
<dbReference type="GeneID" id="2768693"/>
<reference evidence="1 3" key="10">
    <citation type="journal article" date="2015" name="G3 (Bethesda)">
        <title>Gene Model Annotations for Drosophila melanogaster: The Rule-Benders.</title>
        <authorList>
            <consortium name="FlyBase Consortium"/>
            <person name="Crosby M.A."/>
            <person name="Gramates L.S."/>
            <person name="Dos Santos G."/>
            <person name="Matthews B.B."/>
            <person name="St Pierre S.E."/>
            <person name="Zhou P."/>
            <person name="Schroeder A.J."/>
            <person name="Falls K."/>
            <person name="Emmert D.B."/>
            <person name="Russo S.M."/>
            <person name="Gelbart W.M."/>
            <person name="null"/>
        </authorList>
    </citation>
    <scope>NUCLEOTIDE SEQUENCE [LARGE SCALE GENOMIC DNA]</scope>
    <source>
        <strain evidence="3">Berkeley</strain>
    </source>
</reference>
<reference evidence="1 3" key="9">
    <citation type="journal article" date="2015" name="G3 (Bethesda)">
        <title>Gene Model Annotations for Drosophila melanogaster: Impact of High-Throughput Data.</title>
        <authorList>
            <consortium name="FlyBase Consortium"/>
            <person name="Matthews B.B."/>
            <person name="Dos Santos G."/>
            <person name="Crosby M.A."/>
            <person name="Emmert D.B."/>
            <person name="St Pierre S.E."/>
            <person name="Gramates L.S."/>
            <person name="Zhou P."/>
            <person name="Schroeder A.J."/>
            <person name="Falls K."/>
            <person name="Strelets V."/>
            <person name="Russo S.M."/>
            <person name="Gelbart W.M."/>
            <person name="null"/>
        </authorList>
    </citation>
    <scope>NUCLEOTIDE SEQUENCE [LARGE SCALE GENOMIC DNA]</scope>
    <source>
        <strain evidence="3">Berkeley</strain>
    </source>
</reference>
<dbReference type="PaxDb" id="7227-FBpp0292484"/>
<dbReference type="STRING" id="7227.FBpp0292484"/>
<sequence length="229" mass="27067">MSVKYKLLIIVIFHSVNMSTSDFEFTNIKCTSLDKDFDDFEYCHLKSVNRTFKYISVKVRMYKIPVTKVKIASLVEFTNIKCTSWDKAFDDFEYCHLKSVNRSFKYLSLKVNLHKVPITKVKVNFSLLKRFNGYKPFLYNITVDACKALRHSKYNPIFSFFYGLFKHHSNMNHTCPFDHDLIVEKLPTNFMNQKVNGDIKFPHGDYLFHSDWYAYGINRATVDFFLTLS</sequence>
<dbReference type="Proteomes" id="UP000000803">
    <property type="component" value="Chromosome 3R"/>
</dbReference>
<organism evidence="1 3">
    <name type="scientific">Drosophila melanogaster</name>
    <name type="common">Fruit fly</name>
    <dbReference type="NCBI Taxonomy" id="7227"/>
    <lineage>
        <taxon>Eukaryota</taxon>
        <taxon>Metazoa</taxon>
        <taxon>Ecdysozoa</taxon>
        <taxon>Arthropoda</taxon>
        <taxon>Hexapoda</taxon>
        <taxon>Insecta</taxon>
        <taxon>Pterygota</taxon>
        <taxon>Neoptera</taxon>
        <taxon>Endopterygota</taxon>
        <taxon>Diptera</taxon>
        <taxon>Brachycera</taxon>
        <taxon>Muscomorpha</taxon>
        <taxon>Ephydroidea</taxon>
        <taxon>Drosophilidae</taxon>
        <taxon>Drosophila</taxon>
        <taxon>Sophophora</taxon>
    </lineage>
</organism>
<evidence type="ECO:0000313" key="1">
    <source>
        <dbReference type="EMBL" id="ADV37417.1"/>
    </source>
</evidence>
<reference evidence="1 3" key="5">
    <citation type="journal article" date="2002" name="Genome Biol.">
        <title>Heterochromatic sequences in a Drosophila whole-genome shotgun assembly.</title>
        <authorList>
            <person name="Hoskins R.A."/>
            <person name="Smith C.D."/>
            <person name="Carlson J.W."/>
            <person name="Carvalho A.B."/>
            <person name="Halpern A."/>
            <person name="Kaminker J.S."/>
            <person name="Kennedy C."/>
            <person name="Mungall C.J."/>
            <person name="Sullivan B.A."/>
            <person name="Sutton G.G."/>
            <person name="Yasuhara J.C."/>
            <person name="Wakimoto B.T."/>
            <person name="Myers E.W."/>
            <person name="Celniker S.E."/>
            <person name="Rubin G.M."/>
            <person name="Karpen G.H."/>
        </authorList>
    </citation>
    <scope>NUCLEOTIDE SEQUENCE [LARGE SCALE GENOMIC DNA]</scope>
    <source>
        <strain evidence="3">Berkeley</strain>
    </source>
</reference>
<dbReference type="Bgee" id="FBgn0053483">
    <property type="expression patterns" value="Expressed in adult middle midgut class II enteroendocrine cell in adult midgut (Drosophila) and 5 other cell types or tissues"/>
</dbReference>
<reference evidence="1 3" key="1">
    <citation type="journal article" date="2000" name="Science">
        <title>The genome sequence of Drosophila melanogaster.</title>
        <authorList>
            <person name="Adams M.D."/>
            <person name="Celniker S.E."/>
            <person name="Holt R.A."/>
            <person name="Evans C.A."/>
            <person name="Gocayne J.D."/>
            <person name="Amanatides P.G."/>
            <person name="Scherer S.E."/>
            <person name="Li P.W."/>
            <person name="Hoskins R.A."/>
            <person name="Galle R.F."/>
            <person name="George R.A."/>
            <person name="Lewis S.E."/>
            <person name="Richards S."/>
            <person name="Ashburner M."/>
            <person name="Henderson S.N."/>
            <person name="Sutton G.G."/>
            <person name="Wortman J.R."/>
            <person name="Yandell M.D."/>
            <person name="Zhang Q."/>
            <person name="Chen L.X."/>
            <person name="Brandon R.C."/>
            <person name="Rogers Y.H."/>
            <person name="Blazej R.G."/>
            <person name="Champe M."/>
            <person name="Pfeiffer B.D."/>
            <person name="Wan K.H."/>
            <person name="Doyle C."/>
            <person name="Baxter E.G."/>
            <person name="Helt G."/>
            <person name="Nelson C.R."/>
            <person name="Gabor G.L."/>
            <person name="Abril J.F."/>
            <person name="Agbayani A."/>
            <person name="An H.J."/>
            <person name="Andrews-Pfannkoch C."/>
            <person name="Baldwin D."/>
            <person name="Ballew R.M."/>
            <person name="Basu A."/>
            <person name="Baxendale J."/>
            <person name="Bayraktaroglu L."/>
            <person name="Beasley E.M."/>
            <person name="Beeson K.Y."/>
            <person name="Benos P.V."/>
            <person name="Berman B.P."/>
            <person name="Bhandari D."/>
            <person name="Bolshakov S."/>
            <person name="Borkova D."/>
            <person name="Botchan M.R."/>
            <person name="Bouck J."/>
            <person name="Brokstein P."/>
            <person name="Brottier P."/>
            <person name="Burtis K.C."/>
            <person name="Busam D.A."/>
            <person name="Butler H."/>
            <person name="Cadieu E."/>
            <person name="Center A."/>
            <person name="Chandra I."/>
            <person name="Cherry J.M."/>
            <person name="Cawley S."/>
            <person name="Dahlke C."/>
            <person name="Davenport L.B."/>
            <person name="Davies P."/>
            <person name="de Pablos B."/>
            <person name="Delcher A."/>
            <person name="Deng Z."/>
            <person name="Mays A.D."/>
            <person name="Dew I."/>
            <person name="Dietz S.M."/>
            <person name="Dodson K."/>
            <person name="Doup L.E."/>
            <person name="Downes M."/>
            <person name="Dugan-Rocha S."/>
            <person name="Dunkov B.C."/>
            <person name="Dunn P."/>
            <person name="Durbin K.J."/>
            <person name="Evangelista C.C."/>
            <person name="Ferraz C."/>
            <person name="Ferriera S."/>
            <person name="Fleischmann W."/>
            <person name="Fosler C."/>
            <person name="Gabrielian A.E."/>
            <person name="Garg N.S."/>
            <person name="Gelbart W.M."/>
            <person name="Glasser K."/>
            <person name="Glodek A."/>
            <person name="Gong F."/>
            <person name="Gorrell J.H."/>
            <person name="Gu Z."/>
            <person name="Guan P."/>
            <person name="Harris M."/>
            <person name="Harris N.L."/>
            <person name="Harvey D."/>
            <person name="Heiman T.J."/>
            <person name="Hernandez J.R."/>
            <person name="Houck J."/>
            <person name="Hostin D."/>
            <person name="Houston K.A."/>
            <person name="Howland T.J."/>
            <person name="Wei M.H."/>
            <person name="Ibegwam C."/>
            <person name="Jalali M."/>
            <person name="Kalush F."/>
            <person name="Karpen G.H."/>
            <person name="Ke Z."/>
            <person name="Kennison J.A."/>
            <person name="Ketchum K.A."/>
            <person name="Kimmel B.E."/>
            <person name="Kodira C.D."/>
            <person name="Kraft C."/>
            <person name="Kravitz S."/>
            <person name="Kulp D."/>
            <person name="Lai Z."/>
            <person name="Lasko P."/>
            <person name="Lei Y."/>
            <person name="Levitsky A.A."/>
            <person name="Li J."/>
            <person name="Li Z."/>
            <person name="Liang Y."/>
            <person name="Lin X."/>
            <person name="Liu X."/>
            <person name="Mattei B."/>
            <person name="McIntosh T.C."/>
            <person name="McLeod M.P."/>
            <person name="McPherson D."/>
            <person name="Merkulov G."/>
            <person name="Milshina N.V."/>
            <person name="Mobarry C."/>
            <person name="Morris J."/>
            <person name="Moshrefi A."/>
            <person name="Mount S.M."/>
            <person name="Moy M."/>
            <person name="Murphy B."/>
            <person name="Murphy L."/>
            <person name="Muzny D.M."/>
            <person name="Nelson D.L."/>
            <person name="Nelson D.R."/>
            <person name="Nelson K.A."/>
            <person name="Nixon K."/>
            <person name="Nusskern D.R."/>
            <person name="Pacleb J.M."/>
            <person name="Palazzolo M."/>
            <person name="Pittman G.S."/>
            <person name="Pan S."/>
            <person name="Pollard J."/>
            <person name="Puri V."/>
            <person name="Reese M.G."/>
            <person name="Reinert K."/>
            <person name="Remington K."/>
            <person name="Saunders R.D."/>
            <person name="Scheeler F."/>
            <person name="Shen H."/>
            <person name="Shue B.C."/>
            <person name="Siden-Kiamos I."/>
            <person name="Simpson M."/>
            <person name="Skupski M.P."/>
            <person name="Smith T."/>
            <person name="Spier E."/>
            <person name="Spradling A.C."/>
            <person name="Stapleton M."/>
            <person name="Strong R."/>
            <person name="Sun E."/>
            <person name="Svirskas R."/>
            <person name="Tector C."/>
            <person name="Turner R."/>
            <person name="Venter E."/>
            <person name="Wang A.H."/>
            <person name="Wang X."/>
            <person name="Wang Z.Y."/>
            <person name="Wassarman D.A."/>
            <person name="Weinstock G.M."/>
            <person name="Weissenbach J."/>
            <person name="Williams S.M."/>
            <person name="WoodageT"/>
            <person name="Worley K.C."/>
            <person name="Wu D."/>
            <person name="Yang S."/>
            <person name="Yao Q.A."/>
            <person name="Ye J."/>
            <person name="Yeh R.F."/>
            <person name="Zaveri J.S."/>
            <person name="Zhan M."/>
            <person name="Zhang G."/>
            <person name="Zhao Q."/>
            <person name="Zheng L."/>
            <person name="Zheng X.H."/>
            <person name="Zhong F.N."/>
            <person name="Zhong W."/>
            <person name="Zhou X."/>
            <person name="Zhu S."/>
            <person name="Zhu X."/>
            <person name="Smith H.O."/>
            <person name="Gibbs R.A."/>
            <person name="Myers E.W."/>
            <person name="Rubin G.M."/>
            <person name="Venter J.C."/>
        </authorList>
    </citation>
    <scope>NUCLEOTIDE SEQUENCE [LARGE SCALE GENOMIC DNA]</scope>
    <source>
        <strain evidence="3">Berkeley</strain>
    </source>
</reference>